<sequence length="140" mass="14356">SHPAKLDKGKGIADQLTSLPTTLSHPTASPPLPIPQDPSPSSADPPSSKAPSTIPCLPNHMAIITSNDPLPGTIAPSSSKPSSPATLCPTPLLDPQPAFNTIPPPPTPAVQINQPDLHASNDNISCHESGNDLPTNIHTS</sequence>
<evidence type="ECO:0000313" key="2">
    <source>
        <dbReference type="EMBL" id="KAH8484359.1"/>
    </source>
</evidence>
<protein>
    <submittedName>
        <fullName evidence="2">Uncharacterized protein</fullName>
    </submittedName>
</protein>
<feature type="compositionally biased region" description="Low complexity" evidence="1">
    <location>
        <begin position="39"/>
        <end position="52"/>
    </location>
</feature>
<name>A0A8T2WSV9_POPDE</name>
<feature type="compositionally biased region" description="Low complexity" evidence="1">
    <location>
        <begin position="16"/>
        <end position="27"/>
    </location>
</feature>
<feature type="non-terminal residue" evidence="2">
    <location>
        <position position="1"/>
    </location>
</feature>
<dbReference type="Proteomes" id="UP000807159">
    <property type="component" value="Chromosome 17"/>
</dbReference>
<comment type="caution">
    <text evidence="2">The sequence shown here is derived from an EMBL/GenBank/DDBJ whole genome shotgun (WGS) entry which is preliminary data.</text>
</comment>
<accession>A0A8T2WSV9</accession>
<reference evidence="2" key="1">
    <citation type="journal article" date="2021" name="J. Hered.">
        <title>Genome Assembly of Salicaceae Populus deltoides (Eastern Cottonwood) I-69 Based on Nanopore Sequencing and Hi-C Technologies.</title>
        <authorList>
            <person name="Bai S."/>
            <person name="Wu H."/>
            <person name="Zhang J."/>
            <person name="Pan Z."/>
            <person name="Zhao W."/>
            <person name="Li Z."/>
            <person name="Tong C."/>
        </authorList>
    </citation>
    <scope>NUCLEOTIDE SEQUENCE</scope>
    <source>
        <tissue evidence="2">Leaf</tissue>
    </source>
</reference>
<evidence type="ECO:0000256" key="1">
    <source>
        <dbReference type="SAM" id="MobiDB-lite"/>
    </source>
</evidence>
<organism evidence="2 3">
    <name type="scientific">Populus deltoides</name>
    <name type="common">Eastern poplar</name>
    <name type="synonym">Eastern cottonwood</name>
    <dbReference type="NCBI Taxonomy" id="3696"/>
    <lineage>
        <taxon>Eukaryota</taxon>
        <taxon>Viridiplantae</taxon>
        <taxon>Streptophyta</taxon>
        <taxon>Embryophyta</taxon>
        <taxon>Tracheophyta</taxon>
        <taxon>Spermatophyta</taxon>
        <taxon>Magnoliopsida</taxon>
        <taxon>eudicotyledons</taxon>
        <taxon>Gunneridae</taxon>
        <taxon>Pentapetalae</taxon>
        <taxon>rosids</taxon>
        <taxon>fabids</taxon>
        <taxon>Malpighiales</taxon>
        <taxon>Salicaceae</taxon>
        <taxon>Saliceae</taxon>
        <taxon>Populus</taxon>
    </lineage>
</organism>
<keyword evidence="3" id="KW-1185">Reference proteome</keyword>
<dbReference type="EMBL" id="JACEGQ020000017">
    <property type="protein sequence ID" value="KAH8484359.1"/>
    <property type="molecule type" value="Genomic_DNA"/>
</dbReference>
<feature type="compositionally biased region" description="Pro residues" evidence="1">
    <location>
        <begin position="28"/>
        <end position="38"/>
    </location>
</feature>
<feature type="compositionally biased region" description="Polar residues" evidence="1">
    <location>
        <begin position="120"/>
        <end position="140"/>
    </location>
</feature>
<proteinExistence type="predicted"/>
<feature type="compositionally biased region" description="Basic and acidic residues" evidence="1">
    <location>
        <begin position="1"/>
        <end position="11"/>
    </location>
</feature>
<feature type="region of interest" description="Disordered" evidence="1">
    <location>
        <begin position="1"/>
        <end position="140"/>
    </location>
</feature>
<evidence type="ECO:0000313" key="3">
    <source>
        <dbReference type="Proteomes" id="UP000807159"/>
    </source>
</evidence>
<dbReference type="AlphaFoldDB" id="A0A8T2WSV9"/>
<gene>
    <name evidence="2" type="ORF">H0E87_028713</name>
</gene>